<dbReference type="KEGG" id="ocy:OSSY52_02960"/>
<organism evidence="1 2">
    <name type="scientific">Tepiditoga spiralis</name>
    <dbReference type="NCBI Taxonomy" id="2108365"/>
    <lineage>
        <taxon>Bacteria</taxon>
        <taxon>Thermotogati</taxon>
        <taxon>Thermotogota</taxon>
        <taxon>Thermotogae</taxon>
        <taxon>Petrotogales</taxon>
        <taxon>Petrotogaceae</taxon>
        <taxon>Tepiditoga</taxon>
    </lineage>
</organism>
<proteinExistence type="predicted"/>
<sequence length="39" mass="4302">MKKTLMFIMALAIIAGVSNVKDLNLSNNDIPKTVNQLEL</sequence>
<protein>
    <submittedName>
        <fullName evidence="1">Uncharacterized protein</fullName>
    </submittedName>
</protein>
<keyword evidence="2" id="KW-1185">Reference proteome</keyword>
<evidence type="ECO:0000313" key="2">
    <source>
        <dbReference type="Proteomes" id="UP000516361"/>
    </source>
</evidence>
<reference evidence="1 2" key="1">
    <citation type="submission" date="2018-06" db="EMBL/GenBank/DDBJ databases">
        <title>Genome sequencing of Oceanotoga sp. sy52.</title>
        <authorList>
            <person name="Mori K."/>
        </authorList>
    </citation>
    <scope>NUCLEOTIDE SEQUENCE [LARGE SCALE GENOMIC DNA]</scope>
    <source>
        <strain evidence="2">sy52</strain>
    </source>
</reference>
<accession>A0A7G1G2R1</accession>
<dbReference type="EMBL" id="AP018712">
    <property type="protein sequence ID" value="BBE30155.1"/>
    <property type="molecule type" value="Genomic_DNA"/>
</dbReference>
<evidence type="ECO:0000313" key="1">
    <source>
        <dbReference type="EMBL" id="BBE30155.1"/>
    </source>
</evidence>
<name>A0A7G1G2R1_9BACT</name>
<gene>
    <name evidence="1" type="ORF">OSSY52_02960</name>
</gene>
<dbReference type="AlphaFoldDB" id="A0A7G1G2R1"/>
<dbReference type="InParanoid" id="A0A7G1G2R1"/>
<dbReference type="Proteomes" id="UP000516361">
    <property type="component" value="Chromosome"/>
</dbReference>